<evidence type="ECO:0000313" key="1">
    <source>
        <dbReference type="EMBL" id="ODV56649.1"/>
    </source>
</evidence>
<protein>
    <submittedName>
        <fullName evidence="1">Uncharacterized protein</fullName>
    </submittedName>
</protein>
<accession>A0A1E4R878</accession>
<sequence length="182" mass="21139">MREFFIKKWLLVISFVFIAYAWGMIAKSESYSEPQEALLSKDSDLVLIPSYQLKDKALFFFIKKTNHIGAAYVEKGLFGWNAQMLTWSQMDMERGYEKLDDIKGHGDSLIYGLIRNGDERLVKIGESYATILDLAVLLPPSEVENYRLEGLFIWYFEGHKSPNEEEITLINKITQEELDAYF</sequence>
<dbReference type="RefSeq" id="WP_069481638.1">
    <property type="nucleotide sequence ID" value="NZ_KV766182.1"/>
</dbReference>
<name>A0A1E4R878_9BACI</name>
<organism evidence="1 2">
    <name type="scientific">Lysinibacillus fusiformis</name>
    <dbReference type="NCBI Taxonomy" id="28031"/>
    <lineage>
        <taxon>Bacteria</taxon>
        <taxon>Bacillati</taxon>
        <taxon>Bacillota</taxon>
        <taxon>Bacilli</taxon>
        <taxon>Bacillales</taxon>
        <taxon>Bacillaceae</taxon>
        <taxon>Lysinibacillus</taxon>
    </lineage>
</organism>
<reference evidence="1 2" key="1">
    <citation type="submission" date="2016-09" db="EMBL/GenBank/DDBJ databases">
        <title>Draft genome sequence of the soil isolate, Lysinibacillus fusiformis M5, a potential hypoxanthine producer.</title>
        <authorList>
            <person name="Gallegos-Monterrosa R."/>
            <person name="Maroti G."/>
            <person name="Balint B."/>
            <person name="Kovacs A.T."/>
        </authorList>
    </citation>
    <scope>NUCLEOTIDE SEQUENCE [LARGE SCALE GENOMIC DNA]</scope>
    <source>
        <strain evidence="1 2">M5</strain>
    </source>
</reference>
<dbReference type="AlphaFoldDB" id="A0A1E4R878"/>
<dbReference type="EMBL" id="MECQ01000001">
    <property type="protein sequence ID" value="ODV56649.1"/>
    <property type="molecule type" value="Genomic_DNA"/>
</dbReference>
<evidence type="ECO:0000313" key="2">
    <source>
        <dbReference type="Proteomes" id="UP000094784"/>
    </source>
</evidence>
<comment type="caution">
    <text evidence="1">The sequence shown here is derived from an EMBL/GenBank/DDBJ whole genome shotgun (WGS) entry which is preliminary data.</text>
</comment>
<gene>
    <name evidence="1" type="ORF">BG258_12475</name>
</gene>
<dbReference type="Proteomes" id="UP000094784">
    <property type="component" value="Unassembled WGS sequence"/>
</dbReference>
<proteinExistence type="predicted"/>
<dbReference type="OrthoDB" id="2869073at2"/>